<proteinExistence type="predicted"/>
<accession>A0A2T2NG32</accession>
<reference evidence="2 3" key="1">
    <citation type="journal article" date="2018" name="Front. Microbiol.">
        <title>Genome-Wide Analysis of Corynespora cassiicola Leaf Fall Disease Putative Effectors.</title>
        <authorList>
            <person name="Lopez D."/>
            <person name="Ribeiro S."/>
            <person name="Label P."/>
            <person name="Fumanal B."/>
            <person name="Venisse J.S."/>
            <person name="Kohler A."/>
            <person name="de Oliveira R.R."/>
            <person name="Labutti K."/>
            <person name="Lipzen A."/>
            <person name="Lail K."/>
            <person name="Bauer D."/>
            <person name="Ohm R.A."/>
            <person name="Barry K.W."/>
            <person name="Spatafora J."/>
            <person name="Grigoriev I.V."/>
            <person name="Martin F.M."/>
            <person name="Pujade-Renaud V."/>
        </authorList>
    </citation>
    <scope>NUCLEOTIDE SEQUENCE [LARGE SCALE GENOMIC DNA]</scope>
    <source>
        <strain evidence="2 3">Philippines</strain>
    </source>
</reference>
<dbReference type="AlphaFoldDB" id="A0A2T2NG32"/>
<keyword evidence="3" id="KW-1185">Reference proteome</keyword>
<sequence>METCTTSNLHRTHQTPPISRCDPQRYPIQTVRNAPSFHSAPPERPGNPHGREGTAPRPHHASQHPNHPSSIQHAPSPAIAPPS</sequence>
<dbReference type="Proteomes" id="UP000240883">
    <property type="component" value="Unassembled WGS sequence"/>
</dbReference>
<name>A0A2T2NG32_CORCC</name>
<feature type="compositionally biased region" description="Polar residues" evidence="1">
    <location>
        <begin position="63"/>
        <end position="73"/>
    </location>
</feature>
<evidence type="ECO:0000256" key="1">
    <source>
        <dbReference type="SAM" id="MobiDB-lite"/>
    </source>
</evidence>
<organism evidence="2 3">
    <name type="scientific">Corynespora cassiicola Philippines</name>
    <dbReference type="NCBI Taxonomy" id="1448308"/>
    <lineage>
        <taxon>Eukaryota</taxon>
        <taxon>Fungi</taxon>
        <taxon>Dikarya</taxon>
        <taxon>Ascomycota</taxon>
        <taxon>Pezizomycotina</taxon>
        <taxon>Dothideomycetes</taxon>
        <taxon>Pleosporomycetidae</taxon>
        <taxon>Pleosporales</taxon>
        <taxon>Corynesporascaceae</taxon>
        <taxon>Corynespora</taxon>
    </lineage>
</organism>
<gene>
    <name evidence="2" type="ORF">BS50DRAFT_575847</name>
</gene>
<dbReference type="EMBL" id="KZ678138">
    <property type="protein sequence ID" value="PSN64401.1"/>
    <property type="molecule type" value="Genomic_DNA"/>
</dbReference>
<feature type="compositionally biased region" description="Polar residues" evidence="1">
    <location>
        <begin position="1"/>
        <end position="17"/>
    </location>
</feature>
<evidence type="ECO:0000313" key="2">
    <source>
        <dbReference type="EMBL" id="PSN64401.1"/>
    </source>
</evidence>
<evidence type="ECO:0000313" key="3">
    <source>
        <dbReference type="Proteomes" id="UP000240883"/>
    </source>
</evidence>
<protein>
    <submittedName>
        <fullName evidence="2">Uncharacterized protein</fullName>
    </submittedName>
</protein>
<feature type="region of interest" description="Disordered" evidence="1">
    <location>
        <begin position="1"/>
        <end position="83"/>
    </location>
</feature>